<keyword evidence="3" id="KW-1185">Reference proteome</keyword>
<feature type="chain" id="PRO_5043005115" description="Protease inhibitor" evidence="1">
    <location>
        <begin position="22"/>
        <end position="151"/>
    </location>
</feature>
<evidence type="ECO:0000313" key="3">
    <source>
        <dbReference type="Proteomes" id="UP001374579"/>
    </source>
</evidence>
<evidence type="ECO:0000313" key="2">
    <source>
        <dbReference type="EMBL" id="KAK7099771.1"/>
    </source>
</evidence>
<protein>
    <recommendedName>
        <fullName evidence="4">Protease inhibitor</fullName>
    </recommendedName>
</protein>
<dbReference type="AlphaFoldDB" id="A0AAN9B722"/>
<dbReference type="EMBL" id="JBAMIC010000011">
    <property type="protein sequence ID" value="KAK7099771.1"/>
    <property type="molecule type" value="Genomic_DNA"/>
</dbReference>
<dbReference type="SUPFAM" id="SSF57603">
    <property type="entry name" value="FnI-like domain"/>
    <property type="match status" value="1"/>
</dbReference>
<evidence type="ECO:0008006" key="4">
    <source>
        <dbReference type="Google" id="ProtNLM"/>
    </source>
</evidence>
<comment type="caution">
    <text evidence="2">The sequence shown here is derived from an EMBL/GenBank/DDBJ whole genome shotgun (WGS) entry which is preliminary data.</text>
</comment>
<feature type="signal peptide" evidence="1">
    <location>
        <begin position="1"/>
        <end position="21"/>
    </location>
</feature>
<accession>A0AAN9B722</accession>
<dbReference type="Gene3D" id="2.10.70.10">
    <property type="entry name" value="Complement Module, domain 1"/>
    <property type="match status" value="1"/>
</dbReference>
<reference evidence="2 3" key="1">
    <citation type="submission" date="2024-02" db="EMBL/GenBank/DDBJ databases">
        <title>Chromosome-scale genome assembly of the rough periwinkle Littorina saxatilis.</title>
        <authorList>
            <person name="De Jode A."/>
            <person name="Faria R."/>
            <person name="Formenti G."/>
            <person name="Sims Y."/>
            <person name="Smith T.P."/>
            <person name="Tracey A."/>
            <person name="Wood J.M.D."/>
            <person name="Zagrodzka Z.B."/>
            <person name="Johannesson K."/>
            <person name="Butlin R.K."/>
            <person name="Leder E.H."/>
        </authorList>
    </citation>
    <scope>NUCLEOTIDE SEQUENCE [LARGE SCALE GENOMIC DNA]</scope>
    <source>
        <strain evidence="2">Snail1</strain>
        <tissue evidence="2">Muscle</tissue>
    </source>
</reference>
<evidence type="ECO:0000256" key="1">
    <source>
        <dbReference type="SAM" id="SignalP"/>
    </source>
</evidence>
<sequence length="151" mass="15857">MKTATVVCVFIVCFLIGDVHSECLDSMGNTKTDGMGTYLGEDGCNTCFCRGDFSVCTKMMCIPGHKRCMGSDGRIHSSGDSFKSADGCNTCGCRDGFIMCTERACLNGCLDSTSGTFHQVGESFPSSDGCNTCVCSTGNQISCTEMACLAG</sequence>
<gene>
    <name evidence="2" type="ORF">V1264_022827</name>
</gene>
<name>A0AAN9B722_9CAEN</name>
<keyword evidence="1" id="KW-0732">Signal</keyword>
<dbReference type="Proteomes" id="UP001374579">
    <property type="component" value="Unassembled WGS sequence"/>
</dbReference>
<proteinExistence type="predicted"/>
<organism evidence="2 3">
    <name type="scientific">Littorina saxatilis</name>
    <dbReference type="NCBI Taxonomy" id="31220"/>
    <lineage>
        <taxon>Eukaryota</taxon>
        <taxon>Metazoa</taxon>
        <taxon>Spiralia</taxon>
        <taxon>Lophotrochozoa</taxon>
        <taxon>Mollusca</taxon>
        <taxon>Gastropoda</taxon>
        <taxon>Caenogastropoda</taxon>
        <taxon>Littorinimorpha</taxon>
        <taxon>Littorinoidea</taxon>
        <taxon>Littorinidae</taxon>
        <taxon>Littorina</taxon>
    </lineage>
</organism>